<keyword evidence="2" id="KW-1185">Reference proteome</keyword>
<evidence type="ECO:0000313" key="3">
    <source>
        <dbReference type="RefSeq" id="XP_022322620.1"/>
    </source>
</evidence>
<reference evidence="3" key="1">
    <citation type="submission" date="2025-08" db="UniProtKB">
        <authorList>
            <consortium name="RefSeq"/>
        </authorList>
    </citation>
    <scope>IDENTIFICATION</scope>
    <source>
        <tissue evidence="3">Whole sample</tissue>
    </source>
</reference>
<dbReference type="OrthoDB" id="6108048at2759"/>
<keyword evidence="1" id="KW-0732">Signal</keyword>
<feature type="chain" id="PRO_5034282723" evidence="1">
    <location>
        <begin position="20"/>
        <end position="220"/>
    </location>
</feature>
<dbReference type="RefSeq" id="XP_022322620.1">
    <property type="nucleotide sequence ID" value="XM_022466912.1"/>
</dbReference>
<evidence type="ECO:0000313" key="2">
    <source>
        <dbReference type="Proteomes" id="UP000694844"/>
    </source>
</evidence>
<gene>
    <name evidence="3" type="primary">LOC111124051</name>
</gene>
<accession>A0A8B8D4K9</accession>
<feature type="signal peptide" evidence="1">
    <location>
        <begin position="1"/>
        <end position="19"/>
    </location>
</feature>
<sequence length="220" mass="24651">MRMKLYIFLLIVIPALSEGTCSFPFSSGSWTDSKYGTILFSGGIMYMSQKGFGTGATNTNWTCDAASGSRYLARTVNTVALTYGSLGTLQLYLYMCMDITMVTQYSYYYYQQTEDSVDLGRMKGSQTANYQMSDVCTTTIAAELFQILVKQDTDLARYLEPLAASHVQLVFVAPVPNPFCDIYIMPPENRIVPYLLSVQLPEENGKEQVPSVEEKFENCE</sequence>
<dbReference type="GeneID" id="111124051"/>
<protein>
    <submittedName>
        <fullName evidence="3">Uncharacterized protein LOC111124051</fullName>
    </submittedName>
</protein>
<dbReference type="KEGG" id="cvn:111124051"/>
<organism evidence="2 3">
    <name type="scientific">Crassostrea virginica</name>
    <name type="common">Eastern oyster</name>
    <dbReference type="NCBI Taxonomy" id="6565"/>
    <lineage>
        <taxon>Eukaryota</taxon>
        <taxon>Metazoa</taxon>
        <taxon>Spiralia</taxon>
        <taxon>Lophotrochozoa</taxon>
        <taxon>Mollusca</taxon>
        <taxon>Bivalvia</taxon>
        <taxon>Autobranchia</taxon>
        <taxon>Pteriomorphia</taxon>
        <taxon>Ostreida</taxon>
        <taxon>Ostreoidea</taxon>
        <taxon>Ostreidae</taxon>
        <taxon>Crassostrea</taxon>
    </lineage>
</organism>
<name>A0A8B8D4K9_CRAVI</name>
<dbReference type="Proteomes" id="UP000694844">
    <property type="component" value="Chromosome 3"/>
</dbReference>
<evidence type="ECO:0000256" key="1">
    <source>
        <dbReference type="SAM" id="SignalP"/>
    </source>
</evidence>
<proteinExistence type="predicted"/>
<dbReference type="AlphaFoldDB" id="A0A8B8D4K9"/>